<comment type="caution">
    <text evidence="1">The sequence shown here is derived from an EMBL/GenBank/DDBJ whole genome shotgun (WGS) entry which is preliminary data.</text>
</comment>
<proteinExistence type="predicted"/>
<name>A0ABV7TTB2_9NEIS</name>
<sequence length="121" mass="13799">MTMKQLIPHPILPSPHEYDISSFHYHIDSNDAGQSFIDMTLTRNRQVVTLRFWQPVSLKIEEGFPQPTRGMVFYDHSADGLENITVEVSDFEASPGAVTFFARSVEQLENSAPWERGCTVR</sequence>
<reference evidence="2" key="1">
    <citation type="journal article" date="2019" name="Int. J. Syst. Evol. Microbiol.">
        <title>The Global Catalogue of Microorganisms (GCM) 10K type strain sequencing project: providing services to taxonomists for standard genome sequencing and annotation.</title>
        <authorList>
            <consortium name="The Broad Institute Genomics Platform"/>
            <consortium name="The Broad Institute Genome Sequencing Center for Infectious Disease"/>
            <person name="Wu L."/>
            <person name="Ma J."/>
        </authorList>
    </citation>
    <scope>NUCLEOTIDE SEQUENCE [LARGE SCALE GENOMIC DNA]</scope>
    <source>
        <strain evidence="2">KCTC 42195</strain>
    </source>
</reference>
<accession>A0ABV7TTB2</accession>
<gene>
    <name evidence="1" type="ORF">ACFOKJ_07500</name>
</gene>
<dbReference type="EMBL" id="JBHRYH010000017">
    <property type="protein sequence ID" value="MFC3625981.1"/>
    <property type="molecule type" value="Genomic_DNA"/>
</dbReference>
<evidence type="ECO:0000313" key="1">
    <source>
        <dbReference type="EMBL" id="MFC3625981.1"/>
    </source>
</evidence>
<keyword evidence="2" id="KW-1185">Reference proteome</keyword>
<protein>
    <submittedName>
        <fullName evidence="1">Uncharacterized protein</fullName>
    </submittedName>
</protein>
<evidence type="ECO:0000313" key="2">
    <source>
        <dbReference type="Proteomes" id="UP001595636"/>
    </source>
</evidence>
<organism evidence="1 2">
    <name type="scientific">Vogesella amnigena</name>
    <dbReference type="NCBI Taxonomy" id="1507449"/>
    <lineage>
        <taxon>Bacteria</taxon>
        <taxon>Pseudomonadati</taxon>
        <taxon>Pseudomonadota</taxon>
        <taxon>Betaproteobacteria</taxon>
        <taxon>Neisseriales</taxon>
        <taxon>Chromobacteriaceae</taxon>
        <taxon>Vogesella</taxon>
    </lineage>
</organism>
<dbReference type="RefSeq" id="WP_390278047.1">
    <property type="nucleotide sequence ID" value="NZ_JBHRYH010000017.1"/>
</dbReference>
<dbReference type="Proteomes" id="UP001595636">
    <property type="component" value="Unassembled WGS sequence"/>
</dbReference>